<reference evidence="2 3" key="1">
    <citation type="submission" date="2021-05" db="EMBL/GenBank/DDBJ databases">
        <title>Isolation, identification, and the growth promoting effects of Pantoea dispersa strain YSD J2 from the aboveground leaves of Cyperus esculentus L.Var. Sativus.</title>
        <authorList>
            <person name="Wang S."/>
            <person name="Tang X.M."/>
            <person name="Huang Y.N."/>
        </authorList>
    </citation>
    <scope>NUCLEOTIDE SEQUENCE [LARGE SCALE GENOMIC DNA]</scope>
    <source>
        <strain evidence="3">YSD YN2</strain>
    </source>
</reference>
<sequence length="61" mass="7005">MFRRVLVLPLAALLLSACAPKTTGCLEMSCRPTSDLHRLTIWWQPELRNGPWDYTQVPVDH</sequence>
<organism evidence="2 3">
    <name type="scientific">Siccibacter colletis</name>
    <dbReference type="NCBI Taxonomy" id="1505757"/>
    <lineage>
        <taxon>Bacteria</taxon>
        <taxon>Pseudomonadati</taxon>
        <taxon>Pseudomonadota</taxon>
        <taxon>Gammaproteobacteria</taxon>
        <taxon>Enterobacterales</taxon>
        <taxon>Enterobacteriaceae</taxon>
        <taxon>Siccibacter</taxon>
    </lineage>
</organism>
<name>A0ABY6JJQ6_9ENTR</name>
<keyword evidence="3" id="KW-1185">Reference proteome</keyword>
<dbReference type="EMBL" id="CP074352">
    <property type="protein sequence ID" value="UYU33698.1"/>
    <property type="molecule type" value="Genomic_DNA"/>
</dbReference>
<accession>A0ABY6JJQ6</accession>
<evidence type="ECO:0000256" key="1">
    <source>
        <dbReference type="SAM" id="SignalP"/>
    </source>
</evidence>
<feature type="chain" id="PRO_5046250764" evidence="1">
    <location>
        <begin position="20"/>
        <end position="61"/>
    </location>
</feature>
<protein>
    <submittedName>
        <fullName evidence="2">Type III secretion protein HrpT</fullName>
    </submittedName>
</protein>
<dbReference type="NCBIfam" id="NF041532">
    <property type="entry name" value="HprT"/>
    <property type="match status" value="1"/>
</dbReference>
<evidence type="ECO:0000313" key="3">
    <source>
        <dbReference type="Proteomes" id="UP001156318"/>
    </source>
</evidence>
<dbReference type="RefSeq" id="WP_031523816.1">
    <property type="nucleotide sequence ID" value="NZ_CP074352.1"/>
</dbReference>
<evidence type="ECO:0000313" key="2">
    <source>
        <dbReference type="EMBL" id="UYU33698.1"/>
    </source>
</evidence>
<dbReference type="PROSITE" id="PS51257">
    <property type="entry name" value="PROKAR_LIPOPROTEIN"/>
    <property type="match status" value="1"/>
</dbReference>
<proteinExistence type="predicted"/>
<gene>
    <name evidence="2" type="ORF">KFZ77_09420</name>
</gene>
<keyword evidence="1" id="KW-0732">Signal</keyword>
<feature type="signal peptide" evidence="1">
    <location>
        <begin position="1"/>
        <end position="19"/>
    </location>
</feature>
<dbReference type="Proteomes" id="UP001156318">
    <property type="component" value="Chromosome"/>
</dbReference>
<dbReference type="InterPro" id="IPR048207">
    <property type="entry name" value="HprT-like"/>
</dbReference>